<accession>A0A8H7AGV2</accession>
<sequence length="60" mass="6969">MPTIVLTPIAPRRPNQWFWIGSAMNRLLDVVSSHFRRDSDIGNMAYRTPEERDTTAVKRP</sequence>
<protein>
    <submittedName>
        <fullName evidence="1">Uncharacterized protein</fullName>
    </submittedName>
</protein>
<organism evidence="1 2">
    <name type="scientific">Endocarpon pusillum</name>
    <dbReference type="NCBI Taxonomy" id="364733"/>
    <lineage>
        <taxon>Eukaryota</taxon>
        <taxon>Fungi</taxon>
        <taxon>Dikarya</taxon>
        <taxon>Ascomycota</taxon>
        <taxon>Pezizomycotina</taxon>
        <taxon>Eurotiomycetes</taxon>
        <taxon>Chaetothyriomycetidae</taxon>
        <taxon>Verrucariales</taxon>
        <taxon>Verrucariaceae</taxon>
        <taxon>Endocarpon</taxon>
    </lineage>
</organism>
<proteinExistence type="predicted"/>
<gene>
    <name evidence="1" type="ORF">GJ744_008587</name>
</gene>
<name>A0A8H7AGV2_9EURO</name>
<keyword evidence="2" id="KW-1185">Reference proteome</keyword>
<evidence type="ECO:0000313" key="1">
    <source>
        <dbReference type="EMBL" id="KAF7508878.1"/>
    </source>
</evidence>
<dbReference type="AlphaFoldDB" id="A0A8H7AGV2"/>
<comment type="caution">
    <text evidence="1">The sequence shown here is derived from an EMBL/GenBank/DDBJ whole genome shotgun (WGS) entry which is preliminary data.</text>
</comment>
<evidence type="ECO:0000313" key="2">
    <source>
        <dbReference type="Proteomes" id="UP000606974"/>
    </source>
</evidence>
<reference evidence="1" key="1">
    <citation type="submission" date="2020-02" db="EMBL/GenBank/DDBJ databases">
        <authorList>
            <person name="Palmer J.M."/>
        </authorList>
    </citation>
    <scope>NUCLEOTIDE SEQUENCE</scope>
    <source>
        <strain evidence="1">EPUS1.4</strain>
        <tissue evidence="1">Thallus</tissue>
    </source>
</reference>
<dbReference type="EMBL" id="JAACFV010000048">
    <property type="protein sequence ID" value="KAF7508878.1"/>
    <property type="molecule type" value="Genomic_DNA"/>
</dbReference>
<dbReference type="Proteomes" id="UP000606974">
    <property type="component" value="Unassembled WGS sequence"/>
</dbReference>